<evidence type="ECO:0000256" key="1">
    <source>
        <dbReference type="SAM" id="MobiDB-lite"/>
    </source>
</evidence>
<dbReference type="EMBL" id="CAJOBC010000295">
    <property type="protein sequence ID" value="CAF3567339.1"/>
    <property type="molecule type" value="Genomic_DNA"/>
</dbReference>
<evidence type="ECO:0000313" key="4">
    <source>
        <dbReference type="EMBL" id="CAF3567339.1"/>
    </source>
</evidence>
<reference evidence="2" key="1">
    <citation type="submission" date="2021-02" db="EMBL/GenBank/DDBJ databases">
        <authorList>
            <person name="Nowell W R."/>
        </authorList>
    </citation>
    <scope>NUCLEOTIDE SEQUENCE</scope>
</reference>
<gene>
    <name evidence="2" type="ORF">GPM918_LOCUS2617</name>
    <name evidence="3" type="ORF">OVA965_LOCUS6385</name>
    <name evidence="4" type="ORF">SRO942_LOCUS2617</name>
    <name evidence="5" type="ORF">TMI583_LOCUS6381</name>
</gene>
<dbReference type="Proteomes" id="UP000663829">
    <property type="component" value="Unassembled WGS sequence"/>
</dbReference>
<dbReference type="Proteomes" id="UP000682733">
    <property type="component" value="Unassembled WGS sequence"/>
</dbReference>
<dbReference type="Proteomes" id="UP000681722">
    <property type="component" value="Unassembled WGS sequence"/>
</dbReference>
<dbReference type="AlphaFoldDB" id="A0A813RP41"/>
<evidence type="ECO:0000313" key="5">
    <source>
        <dbReference type="EMBL" id="CAF3620632.1"/>
    </source>
</evidence>
<dbReference type="EMBL" id="CAJNOQ010000295">
    <property type="protein sequence ID" value="CAF0783790.1"/>
    <property type="molecule type" value="Genomic_DNA"/>
</dbReference>
<feature type="region of interest" description="Disordered" evidence="1">
    <location>
        <begin position="34"/>
        <end position="84"/>
    </location>
</feature>
<proteinExistence type="predicted"/>
<feature type="non-terminal residue" evidence="2">
    <location>
        <position position="84"/>
    </location>
</feature>
<protein>
    <submittedName>
        <fullName evidence="2">Uncharacterized protein</fullName>
    </submittedName>
</protein>
<accession>A0A813RP41</accession>
<evidence type="ECO:0000313" key="2">
    <source>
        <dbReference type="EMBL" id="CAF0783790.1"/>
    </source>
</evidence>
<evidence type="ECO:0000313" key="3">
    <source>
        <dbReference type="EMBL" id="CAF0835834.1"/>
    </source>
</evidence>
<comment type="caution">
    <text evidence="2">The sequence shown here is derived from an EMBL/GenBank/DDBJ whole genome shotgun (WGS) entry which is preliminary data.</text>
</comment>
<name>A0A813RP41_9BILA</name>
<dbReference type="EMBL" id="CAJNOK010001915">
    <property type="protein sequence ID" value="CAF0835834.1"/>
    <property type="molecule type" value="Genomic_DNA"/>
</dbReference>
<feature type="compositionally biased region" description="Acidic residues" evidence="1">
    <location>
        <begin position="56"/>
        <end position="84"/>
    </location>
</feature>
<keyword evidence="6" id="KW-1185">Reference proteome</keyword>
<sequence length="84" mass="9995">ETECTEVDGWCIKDYQDRAREMMSNAHEQLYREYTQEKEPEDNNSIIASRPNLLENDTEEDDDDDDEEGEEEEEEEESEEESEP</sequence>
<dbReference type="EMBL" id="CAJOBA010001915">
    <property type="protein sequence ID" value="CAF3620632.1"/>
    <property type="molecule type" value="Genomic_DNA"/>
</dbReference>
<organism evidence="2 6">
    <name type="scientific">Didymodactylos carnosus</name>
    <dbReference type="NCBI Taxonomy" id="1234261"/>
    <lineage>
        <taxon>Eukaryota</taxon>
        <taxon>Metazoa</taxon>
        <taxon>Spiralia</taxon>
        <taxon>Gnathifera</taxon>
        <taxon>Rotifera</taxon>
        <taxon>Eurotatoria</taxon>
        <taxon>Bdelloidea</taxon>
        <taxon>Philodinida</taxon>
        <taxon>Philodinidae</taxon>
        <taxon>Didymodactylos</taxon>
    </lineage>
</organism>
<dbReference type="Proteomes" id="UP000677228">
    <property type="component" value="Unassembled WGS sequence"/>
</dbReference>
<evidence type="ECO:0000313" key="6">
    <source>
        <dbReference type="Proteomes" id="UP000663829"/>
    </source>
</evidence>